<sequence>MQLDAINDAFVEARDEIEYAVEESETVYFEESLKTAQEAVAEALGQFNDLLDSLDETERGKLQRSMGMKMEQLKAELHTVEQTHA</sequence>
<proteinExistence type="predicted"/>
<dbReference type="Proteomes" id="UP001314263">
    <property type="component" value="Unassembled WGS sequence"/>
</dbReference>
<dbReference type="PANTHER" id="PTHR35706">
    <property type="entry name" value="F14O23.11 PROTEIN"/>
    <property type="match status" value="1"/>
</dbReference>
<gene>
    <name evidence="1" type="ORF">CVIRNUC_003712</name>
</gene>
<reference evidence="1 2" key="1">
    <citation type="submission" date="2023-10" db="EMBL/GenBank/DDBJ databases">
        <authorList>
            <person name="Maclean D."/>
            <person name="Macfadyen A."/>
        </authorList>
    </citation>
    <scope>NUCLEOTIDE SEQUENCE [LARGE SCALE GENOMIC DNA]</scope>
</reference>
<dbReference type="EMBL" id="CAUYUE010000004">
    <property type="protein sequence ID" value="CAK0769881.1"/>
    <property type="molecule type" value="Genomic_DNA"/>
</dbReference>
<name>A0AAV1I2M6_9CHLO</name>
<organism evidence="1 2">
    <name type="scientific">Coccomyxa viridis</name>
    <dbReference type="NCBI Taxonomy" id="1274662"/>
    <lineage>
        <taxon>Eukaryota</taxon>
        <taxon>Viridiplantae</taxon>
        <taxon>Chlorophyta</taxon>
        <taxon>core chlorophytes</taxon>
        <taxon>Trebouxiophyceae</taxon>
        <taxon>Trebouxiophyceae incertae sedis</taxon>
        <taxon>Coccomyxaceae</taxon>
        <taxon>Coccomyxa</taxon>
    </lineage>
</organism>
<protein>
    <submittedName>
        <fullName evidence="1">Uncharacterized protein</fullName>
    </submittedName>
</protein>
<evidence type="ECO:0000313" key="2">
    <source>
        <dbReference type="Proteomes" id="UP001314263"/>
    </source>
</evidence>
<evidence type="ECO:0000313" key="1">
    <source>
        <dbReference type="EMBL" id="CAK0769881.1"/>
    </source>
</evidence>
<dbReference type="AlphaFoldDB" id="A0AAV1I2M6"/>
<keyword evidence="2" id="KW-1185">Reference proteome</keyword>
<dbReference type="PANTHER" id="PTHR35706:SF1">
    <property type="entry name" value="EMBRYOGENESIS-LIKE PROTEIN"/>
    <property type="match status" value="1"/>
</dbReference>
<dbReference type="InterPro" id="IPR053325">
    <property type="entry name" value="H3-Acetyl_Activator"/>
</dbReference>
<accession>A0AAV1I2M6</accession>
<comment type="caution">
    <text evidence="1">The sequence shown here is derived from an EMBL/GenBank/DDBJ whole genome shotgun (WGS) entry which is preliminary data.</text>
</comment>